<evidence type="ECO:0000313" key="3">
    <source>
        <dbReference type="Proteomes" id="UP000321124"/>
    </source>
</evidence>
<feature type="transmembrane region" description="Helical" evidence="1">
    <location>
        <begin position="175"/>
        <end position="191"/>
    </location>
</feature>
<feature type="transmembrane region" description="Helical" evidence="1">
    <location>
        <begin position="50"/>
        <end position="72"/>
    </location>
</feature>
<gene>
    <name evidence="2" type="ORF">D0436_07905</name>
</gene>
<dbReference type="RefSeq" id="WP_208662143.1">
    <property type="nucleotide sequence ID" value="NZ_CP031775.2"/>
</dbReference>
<feature type="transmembrane region" description="Helical" evidence="1">
    <location>
        <begin position="198"/>
        <end position="222"/>
    </location>
</feature>
<feature type="transmembrane region" description="Helical" evidence="1">
    <location>
        <begin position="7"/>
        <end position="30"/>
    </location>
</feature>
<keyword evidence="1" id="KW-0812">Transmembrane</keyword>
<feature type="transmembrane region" description="Helical" evidence="1">
    <location>
        <begin position="152"/>
        <end position="169"/>
    </location>
</feature>
<feature type="transmembrane region" description="Helical" evidence="1">
    <location>
        <begin position="365"/>
        <end position="386"/>
    </location>
</feature>
<dbReference type="KEGG" id="sdeo:D0436_07905"/>
<evidence type="ECO:0000313" key="2">
    <source>
        <dbReference type="EMBL" id="QDZ90402.1"/>
    </source>
</evidence>
<dbReference type="Proteomes" id="UP000321124">
    <property type="component" value="Chromosome"/>
</dbReference>
<sequence>MKISHNLLFLFGATYYLLMPFFVGSFGYLYDMPGMSNWYSDFSSVPTENFYIYYIYVFSIFLMFYLGSFLFAKVSLNIKKLNSLTYPGYFFGAFFSISIFLALLSIFIKNSSTAFSGYDTYDHELIGMVGTVNVLVTFLCVHALLNKMHHSLYLYFLILSLLLSSVFLLGLGSRMYVLIPVVALLTFKVNYSEKPMSVFRLFTFSILFLLVMLLVGVWRVGLDFNFEFFVYIFLAEPIFTSWSAASFLQTQELPLIAEPYNFMSSFLNFVPSSVFPNKADFIYKVSDFYRYHAPLGADNIFVSTVGNFGLLVGSFYFFLLGGALSFLRNVSKGDKFLTAYYVCILAVIPFQLFRDNFAILNKQFYWNMLFVPFMFLLVLGFLRVLLIASYSRKYSV</sequence>
<feature type="transmembrane region" description="Helical" evidence="1">
    <location>
        <begin position="126"/>
        <end position="145"/>
    </location>
</feature>
<feature type="transmembrane region" description="Helical" evidence="1">
    <location>
        <begin position="299"/>
        <end position="324"/>
    </location>
</feature>
<keyword evidence="1" id="KW-1133">Transmembrane helix</keyword>
<dbReference type="EMBL" id="CP031775">
    <property type="protein sequence ID" value="QDZ90402.1"/>
    <property type="molecule type" value="Genomic_DNA"/>
</dbReference>
<name>A0A5B8QWF2_9GAMM</name>
<organism evidence="2 3">
    <name type="scientific">Shewanella decolorationis</name>
    <dbReference type="NCBI Taxonomy" id="256839"/>
    <lineage>
        <taxon>Bacteria</taxon>
        <taxon>Pseudomonadati</taxon>
        <taxon>Pseudomonadota</taxon>
        <taxon>Gammaproteobacteria</taxon>
        <taxon>Alteromonadales</taxon>
        <taxon>Shewanellaceae</taxon>
        <taxon>Shewanella</taxon>
    </lineage>
</organism>
<evidence type="ECO:0008006" key="4">
    <source>
        <dbReference type="Google" id="ProtNLM"/>
    </source>
</evidence>
<proteinExistence type="predicted"/>
<accession>A0A5B8QWF2</accession>
<reference evidence="2 3" key="1">
    <citation type="journal article" date="2019" name="Ecotoxicol. Environ. Saf.">
        <title>Microbial characterization of heavy metal resistant bacterial strains isolated from an electroplating wastewater treatment plant.</title>
        <authorList>
            <person name="Cai X."/>
            <person name="Zheng X."/>
            <person name="Zhang D."/>
            <person name="Iqbal W."/>
            <person name="Liu C."/>
            <person name="Yang B."/>
            <person name="Zhao X."/>
            <person name="Lu X."/>
            <person name="Mao Y."/>
        </authorList>
    </citation>
    <scope>NUCLEOTIDE SEQUENCE [LARGE SCALE GENOMIC DNA]</scope>
    <source>
        <strain evidence="2 3">Ni1-3</strain>
    </source>
</reference>
<dbReference type="AlphaFoldDB" id="A0A5B8QWF2"/>
<feature type="transmembrane region" description="Helical" evidence="1">
    <location>
        <begin position="84"/>
        <end position="106"/>
    </location>
</feature>
<keyword evidence="1" id="KW-0472">Membrane</keyword>
<feature type="transmembrane region" description="Helical" evidence="1">
    <location>
        <begin position="336"/>
        <end position="353"/>
    </location>
</feature>
<evidence type="ECO:0000256" key="1">
    <source>
        <dbReference type="SAM" id="Phobius"/>
    </source>
</evidence>
<protein>
    <recommendedName>
        <fullName evidence="4">Oligosaccharide repeat unit polymerase</fullName>
    </recommendedName>
</protein>